<dbReference type="CDD" id="cd00774">
    <property type="entry name" value="GlyRS-like_core"/>
    <property type="match status" value="1"/>
</dbReference>
<dbReference type="Pfam" id="PF00587">
    <property type="entry name" value="tRNA-synt_2b"/>
    <property type="match status" value="1"/>
</dbReference>
<keyword evidence="3 9" id="KW-0436">Ligase</keyword>
<evidence type="ECO:0000313" key="10">
    <source>
        <dbReference type="Proteomes" id="UP000179230"/>
    </source>
</evidence>
<evidence type="ECO:0000256" key="5">
    <source>
        <dbReference type="ARBA" id="ARBA00022840"/>
    </source>
</evidence>
<dbReference type="GO" id="GO:0005737">
    <property type="term" value="C:cytoplasm"/>
    <property type="evidence" value="ECO:0007669"/>
    <property type="project" value="InterPro"/>
</dbReference>
<reference evidence="9 10" key="1">
    <citation type="journal article" date="2016" name="Nat. Commun.">
        <title>Thousands of microbial genomes shed light on interconnected biogeochemical processes in an aquifer system.</title>
        <authorList>
            <person name="Anantharaman K."/>
            <person name="Brown C.T."/>
            <person name="Hug L.A."/>
            <person name="Sharon I."/>
            <person name="Castelle C.J."/>
            <person name="Probst A.J."/>
            <person name="Thomas B.C."/>
            <person name="Singh A."/>
            <person name="Wilkins M.J."/>
            <person name="Karaoz U."/>
            <person name="Brodie E.L."/>
            <person name="Williams K.H."/>
            <person name="Hubbard S.S."/>
            <person name="Banfield J.F."/>
        </authorList>
    </citation>
    <scope>NUCLEOTIDE SEQUENCE [LARGE SCALE GENOMIC DNA]</scope>
</reference>
<dbReference type="Gene3D" id="3.40.50.800">
    <property type="entry name" value="Anticodon-binding domain"/>
    <property type="match status" value="1"/>
</dbReference>
<dbReference type="PANTHER" id="PTHR10745:SF8">
    <property type="entry name" value="DNA POLYMERASE SUBUNIT GAMMA-2, MITOCHONDRIAL"/>
    <property type="match status" value="1"/>
</dbReference>
<evidence type="ECO:0000313" key="9">
    <source>
        <dbReference type="EMBL" id="OGG87830.1"/>
    </source>
</evidence>
<dbReference type="InterPro" id="IPR004154">
    <property type="entry name" value="Anticodon-bd"/>
</dbReference>
<sequence>MTDKIKQNNETQSEANCMEKIVALAKRRGFVFQGSEIYGGLKGTWDYGPLGVALNNNIKREWWKMFVDSREDMYGLDASILMNAKVWEASGHTATFFDPLVEDTKTGERFRVDHLLKEGGIDVAGMTLAEMDTIIKDREIKSPQGNPLSPARQFNMMFETSVGATAGLDSTVYLRPETAQGIFVNFKNVVDSMSPKIPFGIAQIGKAFRNEIAPREWLFRVREFEQMEIEYFVRESEWEKQFEKLRLDMQKWHKHIGLSAENIREYEVPANDLAHYSKRTIDFEYNFPGKGFDELAGFAYRTDHDLKKHMEASGVSMEYIEPDGTRFIPHVLEPSFGVGRTFTAILCEAYTEDEMNGEVRTYLKLPAHLAPYRVAVSPLLRNKPELVEKARAVFSMLKAEFGNVAWDDNGNVGKRYRRQDEIGTPACIVIDFETLGQEKPELKDTVTVRNRDTGEQVRVVISDLMSYLK</sequence>
<dbReference type="Pfam" id="PF03129">
    <property type="entry name" value="HGTP_anticodon"/>
    <property type="match status" value="1"/>
</dbReference>
<evidence type="ECO:0000256" key="3">
    <source>
        <dbReference type="ARBA" id="ARBA00022598"/>
    </source>
</evidence>
<evidence type="ECO:0000256" key="6">
    <source>
        <dbReference type="ARBA" id="ARBA00022917"/>
    </source>
</evidence>
<feature type="domain" description="Aminoacyl-transfer RNA synthetases class-II family profile" evidence="8">
    <location>
        <begin position="19"/>
        <end position="378"/>
    </location>
</feature>
<dbReference type="EMBL" id="MFMT01000040">
    <property type="protein sequence ID" value="OGG87830.1"/>
    <property type="molecule type" value="Genomic_DNA"/>
</dbReference>
<organism evidence="9 10">
    <name type="scientific">Candidatus Kaiserbacteria bacterium RIFOXYD1_FULL_42_15</name>
    <dbReference type="NCBI Taxonomy" id="1798532"/>
    <lineage>
        <taxon>Bacteria</taxon>
        <taxon>Candidatus Kaiseribacteriota</taxon>
    </lineage>
</organism>
<keyword evidence="4" id="KW-0547">Nucleotide-binding</keyword>
<dbReference type="EC" id="6.1.1.14" evidence="2"/>
<keyword evidence="7" id="KW-0030">Aminoacyl-tRNA synthetase</keyword>
<dbReference type="Gene3D" id="3.30.930.10">
    <property type="entry name" value="Bira Bifunctional Protein, Domain 2"/>
    <property type="match status" value="1"/>
</dbReference>
<comment type="similarity">
    <text evidence="1">Belongs to the class-II aminoacyl-tRNA synthetase family.</text>
</comment>
<evidence type="ECO:0000256" key="2">
    <source>
        <dbReference type="ARBA" id="ARBA00012829"/>
    </source>
</evidence>
<dbReference type="NCBIfam" id="TIGR00389">
    <property type="entry name" value="glyS_dimeric"/>
    <property type="match status" value="1"/>
</dbReference>
<accession>A0A1F6FPQ3</accession>
<dbReference type="Proteomes" id="UP000179230">
    <property type="component" value="Unassembled WGS sequence"/>
</dbReference>
<evidence type="ECO:0000256" key="1">
    <source>
        <dbReference type="ARBA" id="ARBA00008226"/>
    </source>
</evidence>
<dbReference type="GO" id="GO:0004820">
    <property type="term" value="F:glycine-tRNA ligase activity"/>
    <property type="evidence" value="ECO:0007669"/>
    <property type="project" value="UniProtKB-EC"/>
</dbReference>
<dbReference type="SUPFAM" id="SSF52954">
    <property type="entry name" value="Class II aaRS ABD-related"/>
    <property type="match status" value="1"/>
</dbReference>
<keyword evidence="5" id="KW-0067">ATP-binding</keyword>
<dbReference type="InterPro" id="IPR045864">
    <property type="entry name" value="aa-tRNA-synth_II/BPL/LPL"/>
</dbReference>
<dbReference type="PANTHER" id="PTHR10745">
    <property type="entry name" value="GLYCYL-TRNA SYNTHETASE/DNA POLYMERASE SUBUNIT GAMMA-2"/>
    <property type="match status" value="1"/>
</dbReference>
<comment type="caution">
    <text evidence="9">The sequence shown here is derived from an EMBL/GenBank/DDBJ whole genome shotgun (WGS) entry which is preliminary data.</text>
</comment>
<dbReference type="InterPro" id="IPR002314">
    <property type="entry name" value="aa-tRNA-synt_IIb"/>
</dbReference>
<evidence type="ECO:0000256" key="7">
    <source>
        <dbReference type="ARBA" id="ARBA00023146"/>
    </source>
</evidence>
<dbReference type="InterPro" id="IPR027031">
    <property type="entry name" value="Gly-tRNA_synthase/POLG2"/>
</dbReference>
<proteinExistence type="inferred from homology"/>
<dbReference type="InterPro" id="IPR033731">
    <property type="entry name" value="GlyRS-like_core"/>
</dbReference>
<evidence type="ECO:0000256" key="4">
    <source>
        <dbReference type="ARBA" id="ARBA00022741"/>
    </source>
</evidence>
<dbReference type="SUPFAM" id="SSF55681">
    <property type="entry name" value="Class II aaRS and biotin synthetases"/>
    <property type="match status" value="1"/>
</dbReference>
<dbReference type="GO" id="GO:0005524">
    <property type="term" value="F:ATP binding"/>
    <property type="evidence" value="ECO:0007669"/>
    <property type="project" value="UniProtKB-KW"/>
</dbReference>
<dbReference type="AlphaFoldDB" id="A0A1F6FPQ3"/>
<keyword evidence="6" id="KW-0648">Protein biosynthesis</keyword>
<dbReference type="InterPro" id="IPR002315">
    <property type="entry name" value="tRNA-synt_gly"/>
</dbReference>
<evidence type="ECO:0000259" key="8">
    <source>
        <dbReference type="PROSITE" id="PS50862"/>
    </source>
</evidence>
<gene>
    <name evidence="9" type="ORF">A2592_02485</name>
</gene>
<dbReference type="PROSITE" id="PS50862">
    <property type="entry name" value="AA_TRNA_LIGASE_II"/>
    <property type="match status" value="1"/>
</dbReference>
<dbReference type="GO" id="GO:0006426">
    <property type="term" value="P:glycyl-tRNA aminoacylation"/>
    <property type="evidence" value="ECO:0007669"/>
    <property type="project" value="InterPro"/>
</dbReference>
<name>A0A1F6FPQ3_9BACT</name>
<dbReference type="NCBIfam" id="NF003211">
    <property type="entry name" value="PRK04173.1"/>
    <property type="match status" value="1"/>
</dbReference>
<dbReference type="InterPro" id="IPR036621">
    <property type="entry name" value="Anticodon-bd_dom_sf"/>
</dbReference>
<dbReference type="PRINTS" id="PR01043">
    <property type="entry name" value="TRNASYNTHGLY"/>
</dbReference>
<protein>
    <recommendedName>
        <fullName evidence="2">glycine--tRNA ligase</fullName>
        <ecNumber evidence="2">6.1.1.14</ecNumber>
    </recommendedName>
</protein>
<dbReference type="InterPro" id="IPR006195">
    <property type="entry name" value="aa-tRNA-synth_II"/>
</dbReference>